<keyword evidence="3" id="KW-0720">Serine protease</keyword>
<accession>A0A914BYK2</accession>
<dbReference type="PROSITE" id="PS00134">
    <property type="entry name" value="TRYPSIN_HIS"/>
    <property type="match status" value="1"/>
</dbReference>
<dbReference type="SUPFAM" id="SSF50494">
    <property type="entry name" value="Trypsin-like serine proteases"/>
    <property type="match status" value="1"/>
</dbReference>
<dbReference type="SMART" id="SM00020">
    <property type="entry name" value="Tryp_SPc"/>
    <property type="match status" value="1"/>
</dbReference>
<dbReference type="Gene3D" id="2.40.10.10">
    <property type="entry name" value="Trypsin-like serine proteases"/>
    <property type="match status" value="1"/>
</dbReference>
<feature type="domain" description="Peptidase S1" evidence="4">
    <location>
        <begin position="1"/>
        <end position="249"/>
    </location>
</feature>
<dbReference type="GO" id="GO:0004252">
    <property type="term" value="F:serine-type endopeptidase activity"/>
    <property type="evidence" value="ECO:0007669"/>
    <property type="project" value="InterPro"/>
</dbReference>
<dbReference type="InterPro" id="IPR051487">
    <property type="entry name" value="Ser/Thr_Proteases_Immune/Dev"/>
</dbReference>
<keyword evidence="1" id="KW-1015">Disulfide bond</keyword>
<dbReference type="InterPro" id="IPR001314">
    <property type="entry name" value="Peptidase_S1A"/>
</dbReference>
<evidence type="ECO:0000256" key="1">
    <source>
        <dbReference type="ARBA" id="ARBA00023157"/>
    </source>
</evidence>
<evidence type="ECO:0000313" key="5">
    <source>
        <dbReference type="Proteomes" id="UP000887540"/>
    </source>
</evidence>
<dbReference type="InterPro" id="IPR018114">
    <property type="entry name" value="TRYPSIN_HIS"/>
</dbReference>
<sequence length="251" mass="28553">MNDTIFPWFCSIVFVEQTIYGKREAFCGATLISPTELLTAAHCIVGPLKRLNRKYTSQSVYCGKPGDLKLSHPASFHIHPNYTEVPVRHDIAIVQLEYRYNLTDDIQPICLPSDDRDLSEFNGWVVGRGLTDENVRAVDPEEFTFNLTKPPKATTVEYISNSECADKYRRYNCEEILDEHVCAGSRYKGTAKGDSGGPLMSRDHKNIWFLVGITSNGVNHYDAYVNQQKYPGIYVRVSSYCKYIEQHSNSF</sequence>
<dbReference type="PANTHER" id="PTHR24256">
    <property type="entry name" value="TRYPTASE-RELATED"/>
    <property type="match status" value="1"/>
</dbReference>
<dbReference type="InterPro" id="IPR043504">
    <property type="entry name" value="Peptidase_S1_PA_chymotrypsin"/>
</dbReference>
<dbReference type="AlphaFoldDB" id="A0A914BYK2"/>
<dbReference type="WBParaSite" id="ACRNAN_Path_1293.g5061.t1">
    <property type="protein sequence ID" value="ACRNAN_Path_1293.g5061.t1"/>
    <property type="gene ID" value="ACRNAN_Path_1293.g5061"/>
</dbReference>
<dbReference type="InterPro" id="IPR001254">
    <property type="entry name" value="Trypsin_dom"/>
</dbReference>
<dbReference type="Pfam" id="PF00089">
    <property type="entry name" value="Trypsin"/>
    <property type="match status" value="1"/>
</dbReference>
<reference evidence="6" key="1">
    <citation type="submission" date="2022-11" db="UniProtKB">
        <authorList>
            <consortium name="WormBaseParasite"/>
        </authorList>
    </citation>
    <scope>IDENTIFICATION</scope>
</reference>
<proteinExistence type="inferred from homology"/>
<comment type="similarity">
    <text evidence="2">Belongs to the peptidase S1 family. CLIP subfamily.</text>
</comment>
<evidence type="ECO:0000256" key="3">
    <source>
        <dbReference type="RuleBase" id="RU363034"/>
    </source>
</evidence>
<dbReference type="PROSITE" id="PS50240">
    <property type="entry name" value="TRYPSIN_DOM"/>
    <property type="match status" value="1"/>
</dbReference>
<keyword evidence="3" id="KW-0645">Protease</keyword>
<dbReference type="PROSITE" id="PS00135">
    <property type="entry name" value="TRYPSIN_SER"/>
    <property type="match status" value="1"/>
</dbReference>
<dbReference type="CDD" id="cd00190">
    <property type="entry name" value="Tryp_SPc"/>
    <property type="match status" value="1"/>
</dbReference>
<evidence type="ECO:0000259" key="4">
    <source>
        <dbReference type="PROSITE" id="PS50240"/>
    </source>
</evidence>
<dbReference type="PRINTS" id="PR00722">
    <property type="entry name" value="CHYMOTRYPSIN"/>
</dbReference>
<evidence type="ECO:0000313" key="6">
    <source>
        <dbReference type="WBParaSite" id="ACRNAN_Path_1293.g5061.t1"/>
    </source>
</evidence>
<dbReference type="InterPro" id="IPR009003">
    <property type="entry name" value="Peptidase_S1_PA"/>
</dbReference>
<dbReference type="Proteomes" id="UP000887540">
    <property type="component" value="Unplaced"/>
</dbReference>
<dbReference type="GO" id="GO:0006508">
    <property type="term" value="P:proteolysis"/>
    <property type="evidence" value="ECO:0007669"/>
    <property type="project" value="UniProtKB-KW"/>
</dbReference>
<dbReference type="InterPro" id="IPR033116">
    <property type="entry name" value="TRYPSIN_SER"/>
</dbReference>
<evidence type="ECO:0000256" key="2">
    <source>
        <dbReference type="ARBA" id="ARBA00024195"/>
    </source>
</evidence>
<keyword evidence="3" id="KW-0378">Hydrolase</keyword>
<keyword evidence="5" id="KW-1185">Reference proteome</keyword>
<organism evidence="5 6">
    <name type="scientific">Acrobeloides nanus</name>
    <dbReference type="NCBI Taxonomy" id="290746"/>
    <lineage>
        <taxon>Eukaryota</taxon>
        <taxon>Metazoa</taxon>
        <taxon>Ecdysozoa</taxon>
        <taxon>Nematoda</taxon>
        <taxon>Chromadorea</taxon>
        <taxon>Rhabditida</taxon>
        <taxon>Tylenchina</taxon>
        <taxon>Cephalobomorpha</taxon>
        <taxon>Cephaloboidea</taxon>
        <taxon>Cephalobidae</taxon>
        <taxon>Acrobeloides</taxon>
    </lineage>
</organism>
<protein>
    <submittedName>
        <fullName evidence="6">Peptidase S1 domain-containing protein</fullName>
    </submittedName>
</protein>
<name>A0A914BYK2_9BILA</name>